<name>A0AAE3HK43_9GAMM</name>
<accession>A0AAE3HK43</accession>
<organism evidence="7 8">
    <name type="scientific">Methylohalomonas lacus</name>
    <dbReference type="NCBI Taxonomy" id="398773"/>
    <lineage>
        <taxon>Bacteria</taxon>
        <taxon>Pseudomonadati</taxon>
        <taxon>Pseudomonadota</taxon>
        <taxon>Gammaproteobacteria</taxon>
        <taxon>Methylohalomonadales</taxon>
        <taxon>Methylohalomonadaceae</taxon>
        <taxon>Methylohalomonas</taxon>
    </lineage>
</organism>
<sequence length="357" mass="38165">MAESTPGTDRFRKVFILLLLLVVGATFLGMISNFIIALVLAGVFSALLYPLQSWLCQRLGGRSALAAILVLTAAVVVIVLPLLAMLGVVVAEAVQVSEQIKPWARELMSGDTPITAQLPDWLPYAEQLEPYRERILNKIAEAGSASGKWLVSSVSAVTQGTVGFLLSLFVMLYAMFFFLIDGARMLDVFKLHLPLAREDWDLILDRGVAVTRASLKGILVIGALQGLLVGLGLWAAGISGAAFWGTIVLILSAIPGLGAPLIWVPAAIYLFVTGATGWGIAMVVWGAVVVGLVDNVLRPIIVGRDTRLPDLLILVATLGGIIMFGAVGILLGPIIAAMLDTVLNIYRRAFRDWLPAD</sequence>
<dbReference type="AlphaFoldDB" id="A0AAE3HK43"/>
<dbReference type="EMBL" id="JANUCT010000012">
    <property type="protein sequence ID" value="MCS3903814.1"/>
    <property type="molecule type" value="Genomic_DNA"/>
</dbReference>
<comment type="caution">
    <text evidence="7">The sequence shown here is derived from an EMBL/GenBank/DDBJ whole genome shotgun (WGS) entry which is preliminary data.</text>
</comment>
<feature type="transmembrane region" description="Helical" evidence="6">
    <location>
        <begin position="63"/>
        <end position="91"/>
    </location>
</feature>
<keyword evidence="5 6" id="KW-0472">Membrane</keyword>
<evidence type="ECO:0000256" key="3">
    <source>
        <dbReference type="ARBA" id="ARBA00022692"/>
    </source>
</evidence>
<protein>
    <submittedName>
        <fullName evidence="7">PurR-regulated permease PerM</fullName>
    </submittedName>
</protein>
<feature type="transmembrane region" description="Helical" evidence="6">
    <location>
        <begin position="313"/>
        <end position="339"/>
    </location>
</feature>
<reference evidence="7" key="1">
    <citation type="submission" date="2022-08" db="EMBL/GenBank/DDBJ databases">
        <title>Genomic Encyclopedia of Type Strains, Phase III (KMG-III): the genomes of soil and plant-associated and newly described type strains.</title>
        <authorList>
            <person name="Whitman W."/>
        </authorList>
    </citation>
    <scope>NUCLEOTIDE SEQUENCE</scope>
    <source>
        <strain evidence="7">HMT 1</strain>
    </source>
</reference>
<dbReference type="Pfam" id="PF01594">
    <property type="entry name" value="AI-2E_transport"/>
    <property type="match status" value="1"/>
</dbReference>
<feature type="transmembrane region" description="Helical" evidence="6">
    <location>
        <begin position="218"/>
        <end position="236"/>
    </location>
</feature>
<evidence type="ECO:0000256" key="5">
    <source>
        <dbReference type="ARBA" id="ARBA00023136"/>
    </source>
</evidence>
<comment type="similarity">
    <text evidence="2">Belongs to the autoinducer-2 exporter (AI-2E) (TC 2.A.86) family.</text>
</comment>
<proteinExistence type="inferred from homology"/>
<dbReference type="GO" id="GO:0016020">
    <property type="term" value="C:membrane"/>
    <property type="evidence" value="ECO:0007669"/>
    <property type="project" value="UniProtKB-SubCell"/>
</dbReference>
<gene>
    <name evidence="7" type="ORF">J2T55_001846</name>
</gene>
<feature type="transmembrane region" description="Helical" evidence="6">
    <location>
        <begin position="270"/>
        <end position="293"/>
    </location>
</feature>
<evidence type="ECO:0000313" key="7">
    <source>
        <dbReference type="EMBL" id="MCS3903814.1"/>
    </source>
</evidence>
<evidence type="ECO:0000313" key="8">
    <source>
        <dbReference type="Proteomes" id="UP001204445"/>
    </source>
</evidence>
<dbReference type="Proteomes" id="UP001204445">
    <property type="component" value="Unassembled WGS sequence"/>
</dbReference>
<comment type="subcellular location">
    <subcellularLocation>
        <location evidence="1">Membrane</location>
        <topology evidence="1">Multi-pass membrane protein</topology>
    </subcellularLocation>
</comment>
<keyword evidence="4 6" id="KW-1133">Transmembrane helix</keyword>
<dbReference type="RefSeq" id="WP_259055790.1">
    <property type="nucleotide sequence ID" value="NZ_JANUCT010000012.1"/>
</dbReference>
<dbReference type="InterPro" id="IPR002549">
    <property type="entry name" value="AI-2E-like"/>
</dbReference>
<evidence type="ECO:0000256" key="6">
    <source>
        <dbReference type="SAM" id="Phobius"/>
    </source>
</evidence>
<evidence type="ECO:0000256" key="1">
    <source>
        <dbReference type="ARBA" id="ARBA00004141"/>
    </source>
</evidence>
<keyword evidence="8" id="KW-1185">Reference proteome</keyword>
<feature type="transmembrane region" description="Helical" evidence="6">
    <location>
        <begin position="156"/>
        <end position="180"/>
    </location>
</feature>
<evidence type="ECO:0000256" key="4">
    <source>
        <dbReference type="ARBA" id="ARBA00022989"/>
    </source>
</evidence>
<keyword evidence="3 6" id="KW-0812">Transmembrane</keyword>
<evidence type="ECO:0000256" key="2">
    <source>
        <dbReference type="ARBA" id="ARBA00009773"/>
    </source>
</evidence>
<dbReference type="PANTHER" id="PTHR21716:SF4">
    <property type="entry name" value="TRANSMEMBRANE PROTEIN 245"/>
    <property type="match status" value="1"/>
</dbReference>
<feature type="transmembrane region" description="Helical" evidence="6">
    <location>
        <begin position="242"/>
        <end position="263"/>
    </location>
</feature>
<dbReference type="PANTHER" id="PTHR21716">
    <property type="entry name" value="TRANSMEMBRANE PROTEIN"/>
    <property type="match status" value="1"/>
</dbReference>
<feature type="transmembrane region" description="Helical" evidence="6">
    <location>
        <begin position="12"/>
        <end position="28"/>
    </location>
</feature>
<feature type="transmembrane region" description="Helical" evidence="6">
    <location>
        <begin position="34"/>
        <end position="51"/>
    </location>
</feature>